<dbReference type="Proteomes" id="UP000887578">
    <property type="component" value="Unplaced"/>
</dbReference>
<dbReference type="SUPFAM" id="SSF117281">
    <property type="entry name" value="Kelch motif"/>
    <property type="match status" value="1"/>
</dbReference>
<keyword evidence="1" id="KW-0880">Kelch repeat</keyword>
<name>A0A914P0R3_9BILA</name>
<dbReference type="InterPro" id="IPR015915">
    <property type="entry name" value="Kelch-typ_b-propeller"/>
</dbReference>
<keyword evidence="2" id="KW-1185">Reference proteome</keyword>
<evidence type="ECO:0000313" key="2">
    <source>
        <dbReference type="Proteomes" id="UP000887578"/>
    </source>
</evidence>
<dbReference type="Gene3D" id="2.120.10.80">
    <property type="entry name" value="Kelch-type beta propeller"/>
    <property type="match status" value="1"/>
</dbReference>
<dbReference type="SMART" id="SM00612">
    <property type="entry name" value="Kelch"/>
    <property type="match status" value="2"/>
</dbReference>
<reference evidence="3" key="1">
    <citation type="submission" date="2022-11" db="UniProtKB">
        <authorList>
            <consortium name="WormBaseParasite"/>
        </authorList>
    </citation>
    <scope>IDENTIFICATION</scope>
</reference>
<accession>A0A914P0R3</accession>
<organism evidence="2 3">
    <name type="scientific">Panagrolaimus davidi</name>
    <dbReference type="NCBI Taxonomy" id="227884"/>
    <lineage>
        <taxon>Eukaryota</taxon>
        <taxon>Metazoa</taxon>
        <taxon>Ecdysozoa</taxon>
        <taxon>Nematoda</taxon>
        <taxon>Chromadorea</taxon>
        <taxon>Rhabditida</taxon>
        <taxon>Tylenchina</taxon>
        <taxon>Panagrolaimomorpha</taxon>
        <taxon>Panagrolaimoidea</taxon>
        <taxon>Panagrolaimidae</taxon>
        <taxon>Panagrolaimus</taxon>
    </lineage>
</organism>
<dbReference type="PANTHER" id="PTHR46375:SF3">
    <property type="entry name" value="KELCH REPEAT AND BTB DOMAIN-CONTAINING PROTEIN 13"/>
    <property type="match status" value="1"/>
</dbReference>
<sequence length="120" mass="13161">MSPMDQQRSGHCTVIFDDKIYAIGGFQHGRSTETVEYCDGGRWKPAPPMHIPRSNFDAIVADGCIYVMGGHASEESMGNCEKFDGKSWTPIHCLPKPIAAGGAVFIEKPPHIAQLLCRRS</sequence>
<evidence type="ECO:0000256" key="1">
    <source>
        <dbReference type="ARBA" id="ARBA00022441"/>
    </source>
</evidence>
<proteinExistence type="predicted"/>
<dbReference type="InterPro" id="IPR006652">
    <property type="entry name" value="Kelch_1"/>
</dbReference>
<dbReference type="PANTHER" id="PTHR46375">
    <property type="entry name" value="KELCH REPEAT AND BTB DOMAIN-CONTAINING PROTEIN 13-RELATED"/>
    <property type="match status" value="1"/>
</dbReference>
<protein>
    <submittedName>
        <fullName evidence="3">Uncharacterized protein</fullName>
    </submittedName>
</protein>
<dbReference type="AlphaFoldDB" id="A0A914P0R3"/>
<dbReference type="InterPro" id="IPR052392">
    <property type="entry name" value="Kelch-BTB_domain-containing"/>
</dbReference>
<dbReference type="Pfam" id="PF01344">
    <property type="entry name" value="Kelch_1"/>
    <property type="match status" value="2"/>
</dbReference>
<dbReference type="WBParaSite" id="PDA_v2.g10770.t1">
    <property type="protein sequence ID" value="PDA_v2.g10770.t1"/>
    <property type="gene ID" value="PDA_v2.g10770"/>
</dbReference>
<evidence type="ECO:0000313" key="3">
    <source>
        <dbReference type="WBParaSite" id="PDA_v2.g10770.t1"/>
    </source>
</evidence>